<dbReference type="RefSeq" id="XP_016210254.1">
    <property type="nucleotide sequence ID" value="XM_016361948.1"/>
</dbReference>
<evidence type="ECO:0000313" key="2">
    <source>
        <dbReference type="EMBL" id="KIW00385.1"/>
    </source>
</evidence>
<protein>
    <submittedName>
        <fullName evidence="2">Uncharacterized protein</fullName>
    </submittedName>
</protein>
<dbReference type="Proteomes" id="UP000053259">
    <property type="component" value="Unassembled WGS sequence"/>
</dbReference>
<keyword evidence="1" id="KW-0472">Membrane</keyword>
<feature type="transmembrane region" description="Helical" evidence="1">
    <location>
        <begin position="103"/>
        <end position="127"/>
    </location>
</feature>
<gene>
    <name evidence="2" type="ORF">PV09_08094</name>
</gene>
<reference evidence="2 3" key="1">
    <citation type="submission" date="2015-01" db="EMBL/GenBank/DDBJ databases">
        <title>The Genome Sequence of Ochroconis gallopava CBS43764.</title>
        <authorList>
            <consortium name="The Broad Institute Genomics Platform"/>
            <person name="Cuomo C."/>
            <person name="de Hoog S."/>
            <person name="Gorbushina A."/>
            <person name="Stielow B."/>
            <person name="Teixiera M."/>
            <person name="Abouelleil A."/>
            <person name="Chapman S.B."/>
            <person name="Priest M."/>
            <person name="Young S.K."/>
            <person name="Wortman J."/>
            <person name="Nusbaum C."/>
            <person name="Birren B."/>
        </authorList>
    </citation>
    <scope>NUCLEOTIDE SEQUENCE [LARGE SCALE GENOMIC DNA]</scope>
    <source>
        <strain evidence="2 3">CBS 43764</strain>
    </source>
</reference>
<dbReference type="VEuPathDB" id="FungiDB:PV09_08094"/>
<keyword evidence="1" id="KW-0812">Transmembrane</keyword>
<name>A0A0D2A232_9PEZI</name>
<dbReference type="InParanoid" id="A0A0D2A232"/>
<feature type="transmembrane region" description="Helical" evidence="1">
    <location>
        <begin position="72"/>
        <end position="91"/>
    </location>
</feature>
<dbReference type="AlphaFoldDB" id="A0A0D2A232"/>
<feature type="transmembrane region" description="Helical" evidence="1">
    <location>
        <begin position="208"/>
        <end position="227"/>
    </location>
</feature>
<organism evidence="2 3">
    <name type="scientific">Verruconis gallopava</name>
    <dbReference type="NCBI Taxonomy" id="253628"/>
    <lineage>
        <taxon>Eukaryota</taxon>
        <taxon>Fungi</taxon>
        <taxon>Dikarya</taxon>
        <taxon>Ascomycota</taxon>
        <taxon>Pezizomycotina</taxon>
        <taxon>Dothideomycetes</taxon>
        <taxon>Pleosporomycetidae</taxon>
        <taxon>Venturiales</taxon>
        <taxon>Sympoventuriaceae</taxon>
        <taxon>Verruconis</taxon>
    </lineage>
</organism>
<accession>A0A0D2A232</accession>
<dbReference type="GeneID" id="27316067"/>
<keyword evidence="3" id="KW-1185">Reference proteome</keyword>
<evidence type="ECO:0000313" key="3">
    <source>
        <dbReference type="Proteomes" id="UP000053259"/>
    </source>
</evidence>
<dbReference type="OrthoDB" id="3597048at2759"/>
<feature type="transmembrane region" description="Helical" evidence="1">
    <location>
        <begin position="12"/>
        <end position="37"/>
    </location>
</feature>
<proteinExistence type="predicted"/>
<keyword evidence="1" id="KW-1133">Transmembrane helix</keyword>
<evidence type="ECO:0000256" key="1">
    <source>
        <dbReference type="SAM" id="Phobius"/>
    </source>
</evidence>
<dbReference type="HOGENOM" id="CLU_082501_0_0_1"/>
<sequence>MALSSLPTRAVLYFLMAIMMVDALIEMSFIAATVAYLHRDHPMNVRGDNGQAVILKGKPAGMMVDQGHTSNGAAGTALILVGIVGFLLLTLRGVLQRVFPRLYMALLTTWVVLCVLSFLLTTGALGYTFNVTNSTSGQVIDLSGLSSPIRYPKDKWVPQTWYGAILDDLHFIPTDSDSVVVDGASIPWATRGDIARMKRITNGWKWNLVPLFVLQLFVTPLIVHEYLTIRREGRVPIPQQERKGDV</sequence>
<dbReference type="EMBL" id="KN847564">
    <property type="protein sequence ID" value="KIW00385.1"/>
    <property type="molecule type" value="Genomic_DNA"/>
</dbReference>